<evidence type="ECO:0000313" key="3">
    <source>
        <dbReference type="EMBL" id="CAD6199382.1"/>
    </source>
</evidence>
<dbReference type="GO" id="GO:0005261">
    <property type="term" value="F:monoatomic cation channel activity"/>
    <property type="evidence" value="ECO:0007669"/>
    <property type="project" value="TreeGrafter"/>
</dbReference>
<dbReference type="PANTHER" id="PTHR31781">
    <property type="entry name" value="UNC80"/>
    <property type="match status" value="1"/>
</dbReference>
<dbReference type="PANTHER" id="PTHR31781:SF1">
    <property type="entry name" value="PROTEIN UNC-80 HOMOLOG"/>
    <property type="match status" value="1"/>
</dbReference>
<sequence length="665" mass="73603">MIILRYGTELLEEKLFKTARSCLDAGGAFEVEEWKEKRSTAVGWEAAEVEEQQKEAYRRPRDTLLQLSATFIETATVRLKELTKLSANIEHVKIQEVLDHKCHVKLGEIALALLKIAPYDLATMTCQGLQKYFTAILPVTDWSIESNRSALNIILRRLDKTLAKIAKRQSIRRRVNWVAISCWINGICDTLNAFPYIAHLHPLKTITQLCLRIMVGDPCLEDGAPSTALHPTTVLHPTTPPQIFSVAVLRLTTLLMQALGQFAFSLEFVTSTEGMGVSAERLEAVLVHVLIPLFLRVQNNPKEASIFQSKDLNYCLSLMQNAISPPIAKQSVAPLISTSTLATTFIRGTQGHDLSGRQGSVSVTDRGHSATVSTHRIVRESVCQCIYLALKVLMLAFGKLLTSMWPRVARIVKDLIAKKPGAPSAVAFVDFLLHANLPIALFILPLIQNKVKQKPGSEQDAAWQAEILEKIDANRHNTVPAAVLLNRCYSELTLLREELSLKPMEITRSYTPTMADPHSDSSAASVAVRGAGSRQSIDRRASTHAKKHLPTMKEAEGTILEDVEDESGEIQVGTGQVPVSRVIKSPSVPLNRFSSSTRTRSIGGFGMWRSVRRKSRHLSTDTESDGERSIELHEVVTPHPPVIVETVNERTPVRRSTEGLVFAAP</sequence>
<dbReference type="Pfam" id="PF20262">
    <property type="entry name" value="UNC80_C"/>
    <property type="match status" value="1"/>
</dbReference>
<dbReference type="EMBL" id="CAJGYM010000171">
    <property type="protein sequence ID" value="CAD6199382.1"/>
    <property type="molecule type" value="Genomic_DNA"/>
</dbReference>
<feature type="region of interest" description="Disordered" evidence="1">
    <location>
        <begin position="530"/>
        <end position="549"/>
    </location>
</feature>
<organism evidence="3 4">
    <name type="scientific">Caenorhabditis auriculariae</name>
    <dbReference type="NCBI Taxonomy" id="2777116"/>
    <lineage>
        <taxon>Eukaryota</taxon>
        <taxon>Metazoa</taxon>
        <taxon>Ecdysozoa</taxon>
        <taxon>Nematoda</taxon>
        <taxon>Chromadorea</taxon>
        <taxon>Rhabditida</taxon>
        <taxon>Rhabditina</taxon>
        <taxon>Rhabditomorpha</taxon>
        <taxon>Rhabditoidea</taxon>
        <taxon>Rhabditidae</taxon>
        <taxon>Peloderinae</taxon>
        <taxon>Caenorhabditis</taxon>
    </lineage>
</organism>
<feature type="domain" description="Protein UNC80 C-terminal" evidence="2">
    <location>
        <begin position="48"/>
        <end position="499"/>
    </location>
</feature>
<dbReference type="InterPro" id="IPR046460">
    <property type="entry name" value="UNC80_C"/>
</dbReference>
<evidence type="ECO:0000256" key="1">
    <source>
        <dbReference type="SAM" id="MobiDB-lite"/>
    </source>
</evidence>
<dbReference type="GO" id="GO:0030424">
    <property type="term" value="C:axon"/>
    <property type="evidence" value="ECO:0007669"/>
    <property type="project" value="TreeGrafter"/>
</dbReference>
<evidence type="ECO:0000259" key="2">
    <source>
        <dbReference type="Pfam" id="PF20262"/>
    </source>
</evidence>
<dbReference type="GO" id="GO:0055080">
    <property type="term" value="P:monoatomic cation homeostasis"/>
    <property type="evidence" value="ECO:0007669"/>
    <property type="project" value="TreeGrafter"/>
</dbReference>
<accession>A0A8S1HS56</accession>
<dbReference type="AlphaFoldDB" id="A0A8S1HS56"/>
<keyword evidence="4" id="KW-1185">Reference proteome</keyword>
<dbReference type="OrthoDB" id="5584001at2759"/>
<evidence type="ECO:0000313" key="4">
    <source>
        <dbReference type="Proteomes" id="UP000835052"/>
    </source>
</evidence>
<gene>
    <name evidence="3" type="ORF">CAUJ_LOCUS15285</name>
</gene>
<reference evidence="3" key="1">
    <citation type="submission" date="2020-10" db="EMBL/GenBank/DDBJ databases">
        <authorList>
            <person name="Kikuchi T."/>
        </authorList>
    </citation>
    <scope>NUCLEOTIDE SEQUENCE</scope>
    <source>
        <strain evidence="3">NKZ352</strain>
    </source>
</reference>
<name>A0A8S1HS56_9PELO</name>
<protein>
    <recommendedName>
        <fullName evidence="2">Protein UNC80 C-terminal domain-containing protein</fullName>
    </recommendedName>
</protein>
<proteinExistence type="predicted"/>
<dbReference type="GO" id="GO:0034703">
    <property type="term" value="C:cation channel complex"/>
    <property type="evidence" value="ECO:0007669"/>
    <property type="project" value="TreeGrafter"/>
</dbReference>
<dbReference type="Proteomes" id="UP000835052">
    <property type="component" value="Unassembled WGS sequence"/>
</dbReference>
<comment type="caution">
    <text evidence="3">The sequence shown here is derived from an EMBL/GenBank/DDBJ whole genome shotgun (WGS) entry which is preliminary data.</text>
</comment>